<sequence length="109" mass="12524">MEVTICHRFCFLCLLGKHALRAYHRQVSFISIKTARLAKLVTFQRRSDHFPMLHQALRLAGISSGDIIFFLRDTYKTDFERAVLSSGGDHDVFHVGIFCNGDYLLFINS</sequence>
<proteinExistence type="predicted"/>
<dbReference type="EMBL" id="JBGFUD010002587">
    <property type="protein sequence ID" value="MFH4977760.1"/>
    <property type="molecule type" value="Genomic_DNA"/>
</dbReference>
<protein>
    <submittedName>
        <fullName evidence="1">Uncharacterized protein</fullName>
    </submittedName>
</protein>
<reference evidence="1 2" key="1">
    <citation type="submission" date="2024-08" db="EMBL/GenBank/DDBJ databases">
        <title>Gnathostoma spinigerum genome.</title>
        <authorList>
            <person name="Gonzalez-Bertolin B."/>
            <person name="Monzon S."/>
            <person name="Zaballos A."/>
            <person name="Jimenez P."/>
            <person name="Dekumyoy P."/>
            <person name="Varona S."/>
            <person name="Cuesta I."/>
            <person name="Sumanam S."/>
            <person name="Adisakwattana P."/>
            <person name="Gasser R.B."/>
            <person name="Hernandez-Gonzalez A."/>
            <person name="Young N.D."/>
            <person name="Perteguer M.J."/>
        </authorList>
    </citation>
    <scope>NUCLEOTIDE SEQUENCE [LARGE SCALE GENOMIC DNA]</scope>
    <source>
        <strain evidence="1">AL3</strain>
        <tissue evidence="1">Liver</tissue>
    </source>
</reference>
<keyword evidence="2" id="KW-1185">Reference proteome</keyword>
<dbReference type="Proteomes" id="UP001608902">
    <property type="component" value="Unassembled WGS sequence"/>
</dbReference>
<accession>A0ABD6EN96</accession>
<name>A0ABD6EN96_9BILA</name>
<evidence type="ECO:0000313" key="2">
    <source>
        <dbReference type="Proteomes" id="UP001608902"/>
    </source>
</evidence>
<gene>
    <name evidence="1" type="ORF">AB6A40_004469</name>
</gene>
<evidence type="ECO:0000313" key="1">
    <source>
        <dbReference type="EMBL" id="MFH4977760.1"/>
    </source>
</evidence>
<comment type="caution">
    <text evidence="1">The sequence shown here is derived from an EMBL/GenBank/DDBJ whole genome shotgun (WGS) entry which is preliminary data.</text>
</comment>
<dbReference type="AlphaFoldDB" id="A0ABD6EN96"/>
<organism evidence="1 2">
    <name type="scientific">Gnathostoma spinigerum</name>
    <dbReference type="NCBI Taxonomy" id="75299"/>
    <lineage>
        <taxon>Eukaryota</taxon>
        <taxon>Metazoa</taxon>
        <taxon>Ecdysozoa</taxon>
        <taxon>Nematoda</taxon>
        <taxon>Chromadorea</taxon>
        <taxon>Rhabditida</taxon>
        <taxon>Spirurina</taxon>
        <taxon>Gnathostomatomorpha</taxon>
        <taxon>Gnathostomatoidea</taxon>
        <taxon>Gnathostomatidae</taxon>
        <taxon>Gnathostoma</taxon>
    </lineage>
</organism>